<reference evidence="2" key="1">
    <citation type="journal article" date="2022" name="bioRxiv">
        <title>Sequencing and chromosome-scale assembly of the giantPleurodeles waltlgenome.</title>
        <authorList>
            <person name="Brown T."/>
            <person name="Elewa A."/>
            <person name="Iarovenko S."/>
            <person name="Subramanian E."/>
            <person name="Araus A.J."/>
            <person name="Petzold A."/>
            <person name="Susuki M."/>
            <person name="Suzuki K.-i.T."/>
            <person name="Hayashi T."/>
            <person name="Toyoda A."/>
            <person name="Oliveira C."/>
            <person name="Osipova E."/>
            <person name="Leigh N.D."/>
            <person name="Simon A."/>
            <person name="Yun M.H."/>
        </authorList>
    </citation>
    <scope>NUCLEOTIDE SEQUENCE</scope>
    <source>
        <strain evidence="2">20211129_DDA</strain>
        <tissue evidence="2">Liver</tissue>
    </source>
</reference>
<proteinExistence type="predicted"/>
<gene>
    <name evidence="2" type="ORF">NDU88_000607</name>
</gene>
<evidence type="ECO:0000313" key="2">
    <source>
        <dbReference type="EMBL" id="KAJ1191291.1"/>
    </source>
</evidence>
<name>A0AAV7USC4_PLEWA</name>
<protein>
    <submittedName>
        <fullName evidence="2">Uncharacterized protein</fullName>
    </submittedName>
</protein>
<comment type="caution">
    <text evidence="2">The sequence shown here is derived from an EMBL/GenBank/DDBJ whole genome shotgun (WGS) entry which is preliminary data.</text>
</comment>
<accession>A0AAV7USC4</accession>
<feature type="region of interest" description="Disordered" evidence="1">
    <location>
        <begin position="18"/>
        <end position="85"/>
    </location>
</feature>
<evidence type="ECO:0000313" key="3">
    <source>
        <dbReference type="Proteomes" id="UP001066276"/>
    </source>
</evidence>
<sequence length="150" mass="15957">MRVREQGAVGLAAFLRPGGEAAAMPDNIQQPSPPEEGKRGRSGAASCALLDRDKGSRRFCSPGGQTETPQCVHTKPEAPPVAQKANTGSGWLMAVLRHPCRERVLAVFTPPAPEDPLTPCAIHPRTPQCPQLCPRRAEVPLPVAETLSPT</sequence>
<organism evidence="2 3">
    <name type="scientific">Pleurodeles waltl</name>
    <name type="common">Iberian ribbed newt</name>
    <dbReference type="NCBI Taxonomy" id="8319"/>
    <lineage>
        <taxon>Eukaryota</taxon>
        <taxon>Metazoa</taxon>
        <taxon>Chordata</taxon>
        <taxon>Craniata</taxon>
        <taxon>Vertebrata</taxon>
        <taxon>Euteleostomi</taxon>
        <taxon>Amphibia</taxon>
        <taxon>Batrachia</taxon>
        <taxon>Caudata</taxon>
        <taxon>Salamandroidea</taxon>
        <taxon>Salamandridae</taxon>
        <taxon>Pleurodelinae</taxon>
        <taxon>Pleurodeles</taxon>
    </lineage>
</organism>
<dbReference type="AlphaFoldDB" id="A0AAV7USC4"/>
<dbReference type="EMBL" id="JANPWB010000004">
    <property type="protein sequence ID" value="KAJ1191291.1"/>
    <property type="molecule type" value="Genomic_DNA"/>
</dbReference>
<dbReference type="Proteomes" id="UP001066276">
    <property type="component" value="Chromosome 2_2"/>
</dbReference>
<keyword evidence="3" id="KW-1185">Reference proteome</keyword>
<evidence type="ECO:0000256" key="1">
    <source>
        <dbReference type="SAM" id="MobiDB-lite"/>
    </source>
</evidence>